<keyword evidence="2" id="KW-1185">Reference proteome</keyword>
<dbReference type="OrthoDB" id="44736at2759"/>
<evidence type="ECO:0000313" key="3">
    <source>
        <dbReference type="WBParaSite" id="HPLM_0001646401-mRNA-1"/>
    </source>
</evidence>
<reference evidence="3" key="1">
    <citation type="submission" date="2017-02" db="UniProtKB">
        <authorList>
            <consortium name="WormBaseParasite"/>
        </authorList>
    </citation>
    <scope>IDENTIFICATION</scope>
</reference>
<reference evidence="1 2" key="2">
    <citation type="submission" date="2018-11" db="EMBL/GenBank/DDBJ databases">
        <authorList>
            <consortium name="Pathogen Informatics"/>
        </authorList>
    </citation>
    <scope>NUCLEOTIDE SEQUENCE [LARGE SCALE GENOMIC DNA]</scope>
    <source>
        <strain evidence="1 2">MHpl1</strain>
    </source>
</reference>
<name>A0A0N4WXC6_HAEPC</name>
<evidence type="ECO:0000313" key="2">
    <source>
        <dbReference type="Proteomes" id="UP000268014"/>
    </source>
</evidence>
<dbReference type="Proteomes" id="UP000268014">
    <property type="component" value="Unassembled WGS sequence"/>
</dbReference>
<dbReference type="EMBL" id="UZAF01019433">
    <property type="protein sequence ID" value="VDO60054.1"/>
    <property type="molecule type" value="Genomic_DNA"/>
</dbReference>
<dbReference type="AlphaFoldDB" id="A0A0N4WXC6"/>
<protein>
    <submittedName>
        <fullName evidence="3">Rab-GAP TBC domain-containing protein</fullName>
    </submittedName>
</protein>
<sequence length="204" mass="22912">MLLVWTRGHKVDVLKGAPLSPGRNTLKSRNFGRSELLSQDLALKAITAIGRNPEAIMGLNHDPCRMPRIGKRQSRRMRFLAAIEFVHPNMKGELTWSKLNTDLLYTEKIGNLVKAGGIPHSMRPYLWPRFAGATKKRTVAGYSYDEVLRQSAQDKPSIGTPQIIGPLKVEIAMRFAHLLRLFPKQQQSAFDKVKSVSLRGDGRV</sequence>
<evidence type="ECO:0000313" key="1">
    <source>
        <dbReference type="EMBL" id="VDO60054.1"/>
    </source>
</evidence>
<dbReference type="WBParaSite" id="HPLM_0001646401-mRNA-1">
    <property type="protein sequence ID" value="HPLM_0001646401-mRNA-1"/>
    <property type="gene ID" value="HPLM_0001646401"/>
</dbReference>
<organism evidence="3">
    <name type="scientific">Haemonchus placei</name>
    <name type="common">Barber's pole worm</name>
    <dbReference type="NCBI Taxonomy" id="6290"/>
    <lineage>
        <taxon>Eukaryota</taxon>
        <taxon>Metazoa</taxon>
        <taxon>Ecdysozoa</taxon>
        <taxon>Nematoda</taxon>
        <taxon>Chromadorea</taxon>
        <taxon>Rhabditida</taxon>
        <taxon>Rhabditina</taxon>
        <taxon>Rhabditomorpha</taxon>
        <taxon>Strongyloidea</taxon>
        <taxon>Trichostrongylidae</taxon>
        <taxon>Haemonchus</taxon>
    </lineage>
</organism>
<proteinExistence type="predicted"/>
<gene>
    <name evidence="1" type="ORF">HPLM_LOCUS16456</name>
</gene>
<accession>A0A0N4WXC6</accession>